<protein>
    <submittedName>
        <fullName evidence="2">Uncharacterized protein</fullName>
    </submittedName>
</protein>
<accession>A0A918LGB6</accession>
<gene>
    <name evidence="2" type="ORF">GCM10010238_36250</name>
</gene>
<proteinExistence type="predicted"/>
<organism evidence="2 3">
    <name type="scientific">Streptomyces griseoviridis</name>
    <dbReference type="NCBI Taxonomy" id="45398"/>
    <lineage>
        <taxon>Bacteria</taxon>
        <taxon>Bacillati</taxon>
        <taxon>Actinomycetota</taxon>
        <taxon>Actinomycetes</taxon>
        <taxon>Kitasatosporales</taxon>
        <taxon>Streptomycetaceae</taxon>
        <taxon>Streptomyces</taxon>
    </lineage>
</organism>
<keyword evidence="3" id="KW-1185">Reference proteome</keyword>
<name>A0A918LGB6_STRGD</name>
<dbReference type="AlphaFoldDB" id="A0A918LGB6"/>
<keyword evidence="1" id="KW-1133">Transmembrane helix</keyword>
<evidence type="ECO:0000313" key="2">
    <source>
        <dbReference type="EMBL" id="GGS43314.1"/>
    </source>
</evidence>
<keyword evidence="1" id="KW-0812">Transmembrane</keyword>
<dbReference type="EMBL" id="BMSL01000009">
    <property type="protein sequence ID" value="GGS43314.1"/>
    <property type="molecule type" value="Genomic_DNA"/>
</dbReference>
<dbReference type="Proteomes" id="UP000653493">
    <property type="component" value="Unassembled WGS sequence"/>
</dbReference>
<comment type="caution">
    <text evidence="2">The sequence shown here is derived from an EMBL/GenBank/DDBJ whole genome shotgun (WGS) entry which is preliminary data.</text>
</comment>
<evidence type="ECO:0000256" key="1">
    <source>
        <dbReference type="SAM" id="Phobius"/>
    </source>
</evidence>
<sequence>MAQHGHAARFHEADPAGAYWTFQWYDTALFGALAVALLLVTALLLRRRV</sequence>
<reference evidence="2" key="1">
    <citation type="journal article" date="2014" name="Int. J. Syst. Evol. Microbiol.">
        <title>Complete genome sequence of Corynebacterium casei LMG S-19264T (=DSM 44701T), isolated from a smear-ripened cheese.</title>
        <authorList>
            <consortium name="US DOE Joint Genome Institute (JGI-PGF)"/>
            <person name="Walter F."/>
            <person name="Albersmeier A."/>
            <person name="Kalinowski J."/>
            <person name="Ruckert C."/>
        </authorList>
    </citation>
    <scope>NUCLEOTIDE SEQUENCE</scope>
    <source>
        <strain evidence="2">JCM 4234</strain>
    </source>
</reference>
<keyword evidence="1" id="KW-0472">Membrane</keyword>
<reference evidence="2" key="2">
    <citation type="submission" date="2020-09" db="EMBL/GenBank/DDBJ databases">
        <authorList>
            <person name="Sun Q."/>
            <person name="Ohkuma M."/>
        </authorList>
    </citation>
    <scope>NUCLEOTIDE SEQUENCE</scope>
    <source>
        <strain evidence="2">JCM 4234</strain>
    </source>
</reference>
<feature type="transmembrane region" description="Helical" evidence="1">
    <location>
        <begin position="27"/>
        <end position="45"/>
    </location>
</feature>
<evidence type="ECO:0000313" key="3">
    <source>
        <dbReference type="Proteomes" id="UP000653493"/>
    </source>
</evidence>